<accession>A0A0J5YDJ2</accession>
<dbReference type="InterPro" id="IPR035965">
    <property type="entry name" value="PAS-like_dom_sf"/>
</dbReference>
<dbReference type="Pfam" id="PF01740">
    <property type="entry name" value="STAS"/>
    <property type="match status" value="1"/>
</dbReference>
<dbReference type="InterPro" id="IPR051932">
    <property type="entry name" value="Bact_StressResp_Reg"/>
</dbReference>
<dbReference type="SMART" id="SM00091">
    <property type="entry name" value="PAS"/>
    <property type="match status" value="1"/>
</dbReference>
<protein>
    <submittedName>
        <fullName evidence="1">Histidine kinase</fullName>
    </submittedName>
</protein>
<evidence type="ECO:0000313" key="2">
    <source>
        <dbReference type="Proteomes" id="UP000076510"/>
    </source>
</evidence>
<dbReference type="AlphaFoldDB" id="A0A0J5YDJ2"/>
<proteinExistence type="predicted"/>
<keyword evidence="1" id="KW-0418">Kinase</keyword>
<evidence type="ECO:0000313" key="1">
    <source>
        <dbReference type="EMBL" id="KZE45314.1"/>
    </source>
</evidence>
<dbReference type="CDD" id="cd07041">
    <property type="entry name" value="STAS_RsbR_RsbS_like"/>
    <property type="match status" value="1"/>
</dbReference>
<dbReference type="PROSITE" id="PS50112">
    <property type="entry name" value="PAS"/>
    <property type="match status" value="1"/>
</dbReference>
<dbReference type="NCBIfam" id="TIGR00229">
    <property type="entry name" value="sensory_box"/>
    <property type="match status" value="1"/>
</dbReference>
<dbReference type="InterPro" id="IPR002645">
    <property type="entry name" value="STAS_dom"/>
</dbReference>
<comment type="caution">
    <text evidence="1">The sequence shown here is derived from an EMBL/GenBank/DDBJ whole genome shotgun (WGS) entry which is preliminary data.</text>
</comment>
<dbReference type="Proteomes" id="UP000076510">
    <property type="component" value="Unassembled WGS sequence"/>
</dbReference>
<reference evidence="2" key="1">
    <citation type="submission" date="2016-01" db="EMBL/GenBank/DDBJ databases">
        <title>Whole genome sequencing of Bhargavaea cecembensis T14.</title>
        <authorList>
            <person name="Hong K.W."/>
        </authorList>
    </citation>
    <scope>NUCLEOTIDE SEQUENCE [LARGE SCALE GENOMIC DNA]</scope>
    <source>
        <strain evidence="2">M19</strain>
    </source>
</reference>
<dbReference type="PANTHER" id="PTHR33745:SF8">
    <property type="entry name" value="BLUE-LIGHT PHOTORECEPTOR"/>
    <property type="match status" value="1"/>
</dbReference>
<dbReference type="GO" id="GO:0016301">
    <property type="term" value="F:kinase activity"/>
    <property type="evidence" value="ECO:0007669"/>
    <property type="project" value="UniProtKB-KW"/>
</dbReference>
<dbReference type="EMBL" id="LQQY01000034">
    <property type="protein sequence ID" value="KZE45314.1"/>
    <property type="molecule type" value="Genomic_DNA"/>
</dbReference>
<keyword evidence="1" id="KW-0808">Transferase</keyword>
<dbReference type="Pfam" id="PF13426">
    <property type="entry name" value="PAS_9"/>
    <property type="match status" value="1"/>
</dbReference>
<dbReference type="Gene3D" id="3.30.750.24">
    <property type="entry name" value="STAS domain"/>
    <property type="match status" value="1"/>
</dbReference>
<dbReference type="PANTHER" id="PTHR33745">
    <property type="entry name" value="RSBT ANTAGONIST PROTEIN RSBS-RELATED"/>
    <property type="match status" value="1"/>
</dbReference>
<dbReference type="RefSeq" id="WP_048003683.1">
    <property type="nucleotide sequence ID" value="NZ_CAXQIX010000033.1"/>
</dbReference>
<dbReference type="SUPFAM" id="SSF55785">
    <property type="entry name" value="PYP-like sensor domain (PAS domain)"/>
    <property type="match status" value="1"/>
</dbReference>
<organism evidence="1 2">
    <name type="scientific">Rossellomorea marisflavi</name>
    <dbReference type="NCBI Taxonomy" id="189381"/>
    <lineage>
        <taxon>Bacteria</taxon>
        <taxon>Bacillati</taxon>
        <taxon>Bacillota</taxon>
        <taxon>Bacilli</taxon>
        <taxon>Bacillales</taxon>
        <taxon>Bacillaceae</taxon>
        <taxon>Rossellomorea</taxon>
    </lineage>
</organism>
<dbReference type="OrthoDB" id="2702602at2"/>
<dbReference type="InterPro" id="IPR000014">
    <property type="entry name" value="PAS"/>
</dbReference>
<dbReference type="Gene3D" id="3.30.450.20">
    <property type="entry name" value="PAS domain"/>
    <property type="match status" value="1"/>
</dbReference>
<dbReference type="PROSITE" id="PS50801">
    <property type="entry name" value="STAS"/>
    <property type="match status" value="1"/>
</dbReference>
<dbReference type="SUPFAM" id="SSF52091">
    <property type="entry name" value="SpoIIaa-like"/>
    <property type="match status" value="1"/>
</dbReference>
<dbReference type="PATRIC" id="fig|189381.10.peg.3609"/>
<dbReference type="CDD" id="cd00130">
    <property type="entry name" value="PAS"/>
    <property type="match status" value="1"/>
</dbReference>
<gene>
    <name evidence="1" type="ORF">AV649_03730</name>
</gene>
<dbReference type="InterPro" id="IPR036513">
    <property type="entry name" value="STAS_dom_sf"/>
</dbReference>
<sequence>MSEAISTIDYREVIEYSLEPVIIHTDYQILYINRAAESFFRTTKEEVIGLSPLDIFQDSSREAIKERIQSAYIKPADVIVELLYRMDGTSVEAELYCHPVTVAGKQAIQSYIRDIGWRREASLRQNELIKEINELSATIVPLLDDIAILPLTGKVDHDKAVALLDLIPVKVRNQQITHLIIDFSGMYSVDDLVIDTLFKVHHVLGLLGVETFITGLRPELVLEALNLDIDLSSLPVTGTVKEALDILEIKHDVHSS</sequence>
<name>A0A0J5YDJ2_9BACI</name>